<gene>
    <name evidence="7" type="ORF">M569_14219</name>
</gene>
<keyword evidence="2" id="KW-0812">Transmembrane</keyword>
<dbReference type="InterPro" id="IPR051103">
    <property type="entry name" value="Plant_metabolite_P450s"/>
</dbReference>
<dbReference type="SUPFAM" id="SSF48264">
    <property type="entry name" value="Cytochrome P450"/>
    <property type="match status" value="1"/>
</dbReference>
<dbReference type="OrthoDB" id="1055148at2759"/>
<dbReference type="GO" id="GO:0020037">
    <property type="term" value="F:heme binding"/>
    <property type="evidence" value="ECO:0007669"/>
    <property type="project" value="InterPro"/>
</dbReference>
<evidence type="ECO:0000256" key="5">
    <source>
        <dbReference type="ARBA" id="ARBA00023002"/>
    </source>
</evidence>
<evidence type="ECO:0000256" key="4">
    <source>
        <dbReference type="ARBA" id="ARBA00022989"/>
    </source>
</evidence>
<dbReference type="PRINTS" id="PR00463">
    <property type="entry name" value="EP450I"/>
</dbReference>
<dbReference type="AlphaFoldDB" id="S8C1L2"/>
<dbReference type="GO" id="GO:0016020">
    <property type="term" value="C:membrane"/>
    <property type="evidence" value="ECO:0007669"/>
    <property type="project" value="UniProtKB-SubCell"/>
</dbReference>
<proteinExistence type="predicted"/>
<protein>
    <recommendedName>
        <fullName evidence="9">Cytochrome P450</fullName>
    </recommendedName>
</protein>
<reference evidence="7 8" key="1">
    <citation type="journal article" date="2013" name="BMC Genomics">
        <title>The miniature genome of a carnivorous plant Genlisea aurea contains a low number of genes and short non-coding sequences.</title>
        <authorList>
            <person name="Leushkin E.V."/>
            <person name="Sutormin R.A."/>
            <person name="Nabieva E.R."/>
            <person name="Penin A.A."/>
            <person name="Kondrashov A.S."/>
            <person name="Logacheva M.D."/>
        </authorList>
    </citation>
    <scope>NUCLEOTIDE SEQUENCE [LARGE SCALE GENOMIC DNA]</scope>
</reference>
<keyword evidence="4" id="KW-1133">Transmembrane helix</keyword>
<comment type="caution">
    <text evidence="7">The sequence shown here is derived from an EMBL/GenBank/DDBJ whole genome shotgun (WGS) entry which is preliminary data.</text>
</comment>
<keyword evidence="3" id="KW-0479">Metal-binding</keyword>
<dbReference type="PANTHER" id="PTHR24298:SF800">
    <property type="entry name" value="CYTOCHROME P450 89A2-RELATED"/>
    <property type="match status" value="1"/>
</dbReference>
<accession>S8C1L2</accession>
<evidence type="ECO:0000313" key="7">
    <source>
        <dbReference type="EMBL" id="EPS60584.1"/>
    </source>
</evidence>
<organism evidence="7 8">
    <name type="scientific">Genlisea aurea</name>
    <dbReference type="NCBI Taxonomy" id="192259"/>
    <lineage>
        <taxon>Eukaryota</taxon>
        <taxon>Viridiplantae</taxon>
        <taxon>Streptophyta</taxon>
        <taxon>Embryophyta</taxon>
        <taxon>Tracheophyta</taxon>
        <taxon>Spermatophyta</taxon>
        <taxon>Magnoliopsida</taxon>
        <taxon>eudicotyledons</taxon>
        <taxon>Gunneridae</taxon>
        <taxon>Pentapetalae</taxon>
        <taxon>asterids</taxon>
        <taxon>lamiids</taxon>
        <taxon>Lamiales</taxon>
        <taxon>Lentibulariaceae</taxon>
        <taxon>Genlisea</taxon>
    </lineage>
</organism>
<dbReference type="GO" id="GO:0005506">
    <property type="term" value="F:iron ion binding"/>
    <property type="evidence" value="ECO:0007669"/>
    <property type="project" value="InterPro"/>
</dbReference>
<evidence type="ECO:0000256" key="6">
    <source>
        <dbReference type="ARBA" id="ARBA00023136"/>
    </source>
</evidence>
<evidence type="ECO:0000256" key="1">
    <source>
        <dbReference type="ARBA" id="ARBA00004167"/>
    </source>
</evidence>
<dbReference type="PRINTS" id="PR00385">
    <property type="entry name" value="P450"/>
</dbReference>
<evidence type="ECO:0000313" key="8">
    <source>
        <dbReference type="Proteomes" id="UP000015453"/>
    </source>
</evidence>
<dbReference type="InterPro" id="IPR001128">
    <property type="entry name" value="Cyt_P450"/>
</dbReference>
<dbReference type="InterPro" id="IPR036396">
    <property type="entry name" value="Cyt_P450_sf"/>
</dbReference>
<keyword evidence="6" id="KW-0472">Membrane</keyword>
<dbReference type="PANTHER" id="PTHR24298">
    <property type="entry name" value="FLAVONOID 3'-MONOOXYGENASE-RELATED"/>
    <property type="match status" value="1"/>
</dbReference>
<keyword evidence="8" id="KW-1185">Reference proteome</keyword>
<keyword evidence="5" id="KW-0560">Oxidoreductase</keyword>
<evidence type="ECO:0000256" key="3">
    <source>
        <dbReference type="ARBA" id="ARBA00022723"/>
    </source>
</evidence>
<dbReference type="InterPro" id="IPR002401">
    <property type="entry name" value="Cyt_P450_E_grp-I"/>
</dbReference>
<evidence type="ECO:0000256" key="2">
    <source>
        <dbReference type="ARBA" id="ARBA00022692"/>
    </source>
</evidence>
<dbReference type="Gene3D" id="1.10.630.10">
    <property type="entry name" value="Cytochrome P450"/>
    <property type="match status" value="1"/>
</dbReference>
<dbReference type="Pfam" id="PF00067">
    <property type="entry name" value="p450"/>
    <property type="match status" value="1"/>
</dbReference>
<evidence type="ECO:0008006" key="9">
    <source>
        <dbReference type="Google" id="ProtNLM"/>
    </source>
</evidence>
<dbReference type="GO" id="GO:0016709">
    <property type="term" value="F:oxidoreductase activity, acting on paired donors, with incorporation or reduction of molecular oxygen, NAD(P)H as one donor, and incorporation of one atom of oxygen"/>
    <property type="evidence" value="ECO:0007669"/>
    <property type="project" value="TreeGrafter"/>
</dbReference>
<dbReference type="EMBL" id="AUSU01007459">
    <property type="protein sequence ID" value="EPS60584.1"/>
    <property type="molecule type" value="Genomic_DNA"/>
</dbReference>
<comment type="subcellular location">
    <subcellularLocation>
        <location evidence="1">Membrane</location>
        <topology evidence="1">Single-pass membrane protein</topology>
    </subcellularLocation>
</comment>
<feature type="non-terminal residue" evidence="7">
    <location>
        <position position="399"/>
    </location>
</feature>
<dbReference type="Proteomes" id="UP000015453">
    <property type="component" value="Unassembled WGS sequence"/>
</dbReference>
<name>S8C1L2_9LAMI</name>
<sequence length="399" mass="45449">MEFWFLIVATAVFIIAAARLFAGRRKSPPLPPGPASFPFIGNLLWLWNPISEMEFILRRIAPKYGPLIAMRIGNRPFVFIGSRSVAHQALIQNGAVFSDRPAPTTISIYLNGGDPLSINSAKYGPTWRFLRRNLTQEILNPSRVKAYSGCRRSVLSILIRRLAAGSEAVKAMDHFHDAMFSLLVFMCFGDGVPEAKLKEIESVQRRLLLSFRRFRRLSFLPPRLGRIVFRNTWNEMIRLREDQEAVLIPLIRARLQKKNTDHGDDGDRNHVTAYVDTLIDLEHPEKGRKLTETEMLTLCSEFLNAGTDTTSTTLQWLMANLVKHPHCRNKVYDEITRVMGGPAPAAMAGNGLDEVVEEEDLERMPYLKAVVLETLRRHPPGHFVLPHKVYIYISLYIYI</sequence>